<dbReference type="PRINTS" id="PR00800">
    <property type="entry name" value="YHDCRBOXLASE"/>
</dbReference>
<dbReference type="PANTHER" id="PTHR11999:SF60">
    <property type="entry name" value="3,4-DIHYDROXYPHENYLACETALDEHYDE SYNTHASE"/>
    <property type="match status" value="1"/>
</dbReference>
<proteinExistence type="inferred from homology"/>
<keyword evidence="4" id="KW-0456">Lyase</keyword>
<dbReference type="SUPFAM" id="SSF53383">
    <property type="entry name" value="PLP-dependent transferases"/>
    <property type="match status" value="2"/>
</dbReference>
<sequence length="912" mass="104051">MDTQEFREFGKAAVDYIADYFETLRERSVHHSVEPGYLSEHLPKEVPKKGESWQTVLKDVDKLVQPGLTHWHHHNFHGYFPAANSYPAIGSASETTFLCLLTSRERKIQELQAENPDLKGETILGKLVAYSSDQSNSSIERAGLLGSIQIRLLPADENGKLSASTLSEAIHEDKSKGLIPCCLIACFGTTATCSFDDLTELGPVCEREKIWLHVDAAYAGAALACPELRHLMKGIEFSDSFNFNPHKWLLVNYDCSAMWLKDSRCMQESFNVDRIYLEHNKLANIHEYRHWQIPLGRRFRALKLWFVLRMYGVEGIQKYIRGHVAQAKLFEKLVRSDDRFEIVTSALGLVCFRMSDGDIVTQKLLDKIMERGNLFLMSATFNQKRMIRFPICSRFSEAQDIEYAWREICLVADSISTSRKRKRISKYVISREFPYKKARYLSNEIPETVPFSGQSWKHILPDVERVIVPGLTHWHSPHFHAYFPTANSYPGVVAELFLSGLGCLSMDWRSNPACVELEVRMMDWLAKMLGLPEHFLNDSEGPGGGVIQNAASESTLVGLLSGKQRKVKEALNTNIHMTSEEVRGKLVAYTSKESNSSVEKASLLASVPMRLLPTDTDCRLRGEVLREAIDKDKADGLIPCCVVASLGTTGTCAFDDLEELGKICEEENIWLHVDAAYAGAAFVCPEYRYLMKGIEYVDSFNFNPHKWFFTNSDCSAMWFKNTKDAEAAFKLKAEIPEEPLYEPQLENWQIPTSRRFRALKLWFVMRLYGVEGMQKYIRHQVSLAKYLESLVRSNEQFEQLVSSLGVVCFRLKGDDSLTQKLLDRIAERKKLFIMPYYYRKKLLVRFVICSRLTEKEDIDFAWREITSIVEELQKSTKQEKSNALSAPNLLAKVASTTFSPDLNEKLNVGLFL</sequence>
<dbReference type="InterPro" id="IPR002129">
    <property type="entry name" value="PyrdxlP-dep_de-COase"/>
</dbReference>
<accession>A0A9N9SJ42</accession>
<dbReference type="CDD" id="cd06450">
    <property type="entry name" value="DOPA_deC_like"/>
    <property type="match status" value="1"/>
</dbReference>
<comment type="similarity">
    <text evidence="2">Belongs to the group II decarboxylase family.</text>
</comment>
<dbReference type="InterPro" id="IPR015422">
    <property type="entry name" value="PyrdxlP-dep_Trfase_small"/>
</dbReference>
<dbReference type="PANTHER" id="PTHR11999">
    <property type="entry name" value="GROUP II PYRIDOXAL-5-PHOSPHATE DECARBOXYLASE"/>
    <property type="match status" value="1"/>
</dbReference>
<dbReference type="GO" id="GO:0005737">
    <property type="term" value="C:cytoplasm"/>
    <property type="evidence" value="ECO:0007669"/>
    <property type="project" value="TreeGrafter"/>
</dbReference>
<dbReference type="Gene3D" id="3.40.640.10">
    <property type="entry name" value="Type I PLP-dependent aspartate aminotransferase-like (Major domain)"/>
    <property type="match status" value="2"/>
</dbReference>
<dbReference type="GO" id="GO:0004058">
    <property type="term" value="F:aromatic-L-amino-acid decarboxylase activity"/>
    <property type="evidence" value="ECO:0007669"/>
    <property type="project" value="TreeGrafter"/>
</dbReference>
<dbReference type="Proteomes" id="UP001153737">
    <property type="component" value="Chromosome 9"/>
</dbReference>
<comment type="cofactor">
    <cofactor evidence="1 5">
        <name>pyridoxal 5'-phosphate</name>
        <dbReference type="ChEBI" id="CHEBI:597326"/>
    </cofactor>
</comment>
<dbReference type="OrthoDB" id="639767at2759"/>
<dbReference type="AlphaFoldDB" id="A0A9N9SJ42"/>
<dbReference type="GO" id="GO:0006584">
    <property type="term" value="P:catecholamine metabolic process"/>
    <property type="evidence" value="ECO:0007669"/>
    <property type="project" value="TreeGrafter"/>
</dbReference>
<dbReference type="InterPro" id="IPR015424">
    <property type="entry name" value="PyrdxlP-dep_Trfase"/>
</dbReference>
<organism evidence="6 7">
    <name type="scientific">Phaedon cochleariae</name>
    <name type="common">Mustard beetle</name>
    <dbReference type="NCBI Taxonomy" id="80249"/>
    <lineage>
        <taxon>Eukaryota</taxon>
        <taxon>Metazoa</taxon>
        <taxon>Ecdysozoa</taxon>
        <taxon>Arthropoda</taxon>
        <taxon>Hexapoda</taxon>
        <taxon>Insecta</taxon>
        <taxon>Pterygota</taxon>
        <taxon>Neoptera</taxon>
        <taxon>Endopterygota</taxon>
        <taxon>Coleoptera</taxon>
        <taxon>Polyphaga</taxon>
        <taxon>Cucujiformia</taxon>
        <taxon>Chrysomeloidea</taxon>
        <taxon>Chrysomelidae</taxon>
        <taxon>Chrysomelinae</taxon>
        <taxon>Chrysomelini</taxon>
        <taxon>Phaedon</taxon>
    </lineage>
</organism>
<dbReference type="GO" id="GO:0030170">
    <property type="term" value="F:pyridoxal phosphate binding"/>
    <property type="evidence" value="ECO:0007669"/>
    <property type="project" value="InterPro"/>
</dbReference>
<dbReference type="InterPro" id="IPR010977">
    <property type="entry name" value="Aromatic_deC"/>
</dbReference>
<gene>
    <name evidence="6" type="ORF">PHAECO_LOCUS12674</name>
</gene>
<dbReference type="InterPro" id="IPR021115">
    <property type="entry name" value="Pyridoxal-P_BS"/>
</dbReference>
<evidence type="ECO:0000256" key="2">
    <source>
        <dbReference type="ARBA" id="ARBA00009533"/>
    </source>
</evidence>
<dbReference type="Gene3D" id="3.90.1150.10">
    <property type="entry name" value="Aspartate Aminotransferase, domain 1"/>
    <property type="match status" value="2"/>
</dbReference>
<reference evidence="6" key="1">
    <citation type="submission" date="2022-01" db="EMBL/GenBank/DDBJ databases">
        <authorList>
            <person name="King R."/>
        </authorList>
    </citation>
    <scope>NUCLEOTIDE SEQUENCE</scope>
</reference>
<evidence type="ECO:0000313" key="6">
    <source>
        <dbReference type="EMBL" id="CAG9825355.1"/>
    </source>
</evidence>
<dbReference type="InterPro" id="IPR015421">
    <property type="entry name" value="PyrdxlP-dep_Trfase_major"/>
</dbReference>
<reference evidence="6" key="2">
    <citation type="submission" date="2022-10" db="EMBL/GenBank/DDBJ databases">
        <authorList>
            <consortium name="ENA_rothamsted_submissions"/>
            <consortium name="culmorum"/>
            <person name="King R."/>
        </authorList>
    </citation>
    <scope>NUCLEOTIDE SEQUENCE</scope>
</reference>
<evidence type="ECO:0000256" key="5">
    <source>
        <dbReference type="PIRSR" id="PIRSR602129-50"/>
    </source>
</evidence>
<evidence type="ECO:0008006" key="8">
    <source>
        <dbReference type="Google" id="ProtNLM"/>
    </source>
</evidence>
<protein>
    <recommendedName>
        <fullName evidence="8">Aromatic-L-amino-acid decarboxylase</fullName>
    </recommendedName>
</protein>
<dbReference type="EMBL" id="OU896715">
    <property type="protein sequence ID" value="CAG9825355.1"/>
    <property type="molecule type" value="Genomic_DNA"/>
</dbReference>
<dbReference type="PROSITE" id="PS00392">
    <property type="entry name" value="DDC_GAD_HDC_YDC"/>
    <property type="match status" value="1"/>
</dbReference>
<dbReference type="GO" id="GO:0019752">
    <property type="term" value="P:carboxylic acid metabolic process"/>
    <property type="evidence" value="ECO:0007669"/>
    <property type="project" value="InterPro"/>
</dbReference>
<evidence type="ECO:0000313" key="7">
    <source>
        <dbReference type="Proteomes" id="UP001153737"/>
    </source>
</evidence>
<dbReference type="GO" id="GO:0006520">
    <property type="term" value="P:amino acid metabolic process"/>
    <property type="evidence" value="ECO:0007669"/>
    <property type="project" value="InterPro"/>
</dbReference>
<dbReference type="Pfam" id="PF00282">
    <property type="entry name" value="Pyridoxal_deC"/>
    <property type="match status" value="3"/>
</dbReference>
<evidence type="ECO:0000256" key="3">
    <source>
        <dbReference type="ARBA" id="ARBA00022898"/>
    </source>
</evidence>
<feature type="modified residue" description="N6-(pyridoxal phosphate)lysine" evidence="5">
    <location>
        <position position="706"/>
    </location>
</feature>
<name>A0A9N9SJ42_PHACE</name>
<keyword evidence="7" id="KW-1185">Reference proteome</keyword>
<evidence type="ECO:0000256" key="1">
    <source>
        <dbReference type="ARBA" id="ARBA00001933"/>
    </source>
</evidence>
<evidence type="ECO:0000256" key="4">
    <source>
        <dbReference type="ARBA" id="ARBA00023239"/>
    </source>
</evidence>
<keyword evidence="3 5" id="KW-0663">Pyridoxal phosphate</keyword>
<dbReference type="FunFam" id="3.40.640.10:FF:000025">
    <property type="entry name" value="Histidine decarboxylase"/>
    <property type="match status" value="1"/>
</dbReference>